<feature type="compositionally biased region" description="Low complexity" evidence="1">
    <location>
        <begin position="59"/>
        <end position="73"/>
    </location>
</feature>
<dbReference type="GeneID" id="116527644"/>
<proteinExistence type="predicted"/>
<evidence type="ECO:0000313" key="3">
    <source>
        <dbReference type="RefSeq" id="XP_032100626.1"/>
    </source>
</evidence>
<feature type="region of interest" description="Disordered" evidence="1">
    <location>
        <begin position="1"/>
        <end position="92"/>
    </location>
</feature>
<organism evidence="2 3">
    <name type="scientific">Sapajus apella</name>
    <name type="common">Brown-capped capuchin</name>
    <name type="synonym">Cebus apella</name>
    <dbReference type="NCBI Taxonomy" id="9515"/>
    <lineage>
        <taxon>Eukaryota</taxon>
        <taxon>Metazoa</taxon>
        <taxon>Chordata</taxon>
        <taxon>Craniata</taxon>
        <taxon>Vertebrata</taxon>
        <taxon>Euteleostomi</taxon>
        <taxon>Mammalia</taxon>
        <taxon>Eutheria</taxon>
        <taxon>Euarchontoglires</taxon>
        <taxon>Primates</taxon>
        <taxon>Haplorrhini</taxon>
        <taxon>Platyrrhini</taxon>
        <taxon>Cebidae</taxon>
        <taxon>Cebinae</taxon>
        <taxon>Sapajus</taxon>
    </lineage>
</organism>
<evidence type="ECO:0000256" key="1">
    <source>
        <dbReference type="SAM" id="MobiDB-lite"/>
    </source>
</evidence>
<sequence>MSGRRPGSGPTGRGASPGAAAGGWWRRGGRGGEREGARGPLAARLSQSRLRSGLREETVPSATSTAAAIATEPTKGRASPRRAAPSRHSFLRHCAPPRRPCVEREETPRSGLPGPWTGAELRGNCLPGSFRCGCVGWVETRRPFM</sequence>
<feature type="compositionally biased region" description="Low complexity" evidence="1">
    <location>
        <begin position="1"/>
        <end position="24"/>
    </location>
</feature>
<feature type="compositionally biased region" description="Low complexity" evidence="1">
    <location>
        <begin position="38"/>
        <end position="51"/>
    </location>
</feature>
<keyword evidence="2" id="KW-1185">Reference proteome</keyword>
<gene>
    <name evidence="3" type="primary">LOC116527644</name>
</gene>
<dbReference type="RefSeq" id="XP_032100626.1">
    <property type="nucleotide sequence ID" value="XM_032244735.1"/>
</dbReference>
<protein>
    <submittedName>
        <fullName evidence="3">Uncharacterized protein LOC116527644</fullName>
    </submittedName>
</protein>
<accession>A0A6J3F4X3</accession>
<evidence type="ECO:0000313" key="2">
    <source>
        <dbReference type="Proteomes" id="UP000504640"/>
    </source>
</evidence>
<dbReference type="AlphaFoldDB" id="A0A6J3F4X3"/>
<name>A0A6J3F4X3_SAPAP</name>
<reference evidence="3" key="1">
    <citation type="submission" date="2025-08" db="UniProtKB">
        <authorList>
            <consortium name="RefSeq"/>
        </authorList>
    </citation>
    <scope>IDENTIFICATION</scope>
    <source>
        <tissue evidence="3">Blood</tissue>
    </source>
</reference>
<dbReference type="Proteomes" id="UP000504640">
    <property type="component" value="Unplaced"/>
</dbReference>